<gene>
    <name evidence="6" type="primary">dapL</name>
    <name evidence="6" type="ORF">TFUB20_01442</name>
</gene>
<keyword evidence="2 4" id="KW-0032">Aminotransferase</keyword>
<feature type="domain" description="Aminotransferase class I/classII large" evidence="5">
    <location>
        <begin position="41"/>
        <end position="396"/>
    </location>
</feature>
<dbReference type="SUPFAM" id="SSF53383">
    <property type="entry name" value="PLP-dependent transferases"/>
    <property type="match status" value="1"/>
</dbReference>
<protein>
    <recommendedName>
        <fullName evidence="4">Aminotransferase</fullName>
        <ecNumber evidence="4">2.6.1.-</ecNumber>
    </recommendedName>
</protein>
<keyword evidence="3 4" id="KW-0808">Transferase</keyword>
<dbReference type="InterPro" id="IPR015424">
    <property type="entry name" value="PyrdxlP-dep_Trfase"/>
</dbReference>
<evidence type="ECO:0000256" key="2">
    <source>
        <dbReference type="ARBA" id="ARBA00022576"/>
    </source>
</evidence>
<dbReference type="Pfam" id="PF00155">
    <property type="entry name" value="Aminotran_1_2"/>
    <property type="match status" value="1"/>
</dbReference>
<dbReference type="PANTHER" id="PTHR42832">
    <property type="entry name" value="AMINO ACID AMINOTRANSFERASE"/>
    <property type="match status" value="1"/>
</dbReference>
<evidence type="ECO:0000313" key="6">
    <source>
        <dbReference type="EMBL" id="SCQ21629.1"/>
    </source>
</evidence>
<dbReference type="RefSeq" id="WP_074449834.1">
    <property type="nucleotide sequence ID" value="NZ_CAUTOH010000002.1"/>
</dbReference>
<dbReference type="PROSITE" id="PS00105">
    <property type="entry name" value="AA_TRANSFER_CLASS_1"/>
    <property type="match status" value="1"/>
</dbReference>
<dbReference type="InterPro" id="IPR015421">
    <property type="entry name" value="PyrdxlP-dep_Trfase_major"/>
</dbReference>
<dbReference type="Gene3D" id="3.40.640.10">
    <property type="entry name" value="Type I PLP-dependent aspartate aminotransferase-like (Major domain)"/>
    <property type="match status" value="1"/>
</dbReference>
<evidence type="ECO:0000259" key="5">
    <source>
        <dbReference type="Pfam" id="PF00155"/>
    </source>
</evidence>
<dbReference type="InterPro" id="IPR004838">
    <property type="entry name" value="NHTrfase_class1_PyrdxlP-BS"/>
</dbReference>
<dbReference type="OrthoDB" id="9802328at2"/>
<sequence>MQKENKVYDVMPATRVDSVQEYYFSKKLKEVAAMNAAGMRVISLGVGSPDLPPSDGAIATLCREACRPDVHGYQPYTGIPELRHSYAGWYRRWFDVEADPETEILPLIGSKEGILHISMAFLNPGDGVLVPDPGYPTYRSVSRLVGADLIPYELQASNGWQPDFNALEQIVAERQASGLTRIKLMWTNYPNMPTGADGDEALFKQLIAFGRRHGIVICHDNPYSFILNDHPRSILRVKGAKEIAIELNSMSKAHNMPGWRMAMLVSNAQFVQWILKVKSNVDSGQFRPMQSAVIEALNAPPAWYAEMNRIYRGRRKLAGQIMQALDCTYDEQQVGMFLWGRIADREMSGEALADRVLREANVFITPGFIFGNAGKRYVRLSLCCKEEQLTEALERINNRWKQ</sequence>
<dbReference type="Proteomes" id="UP000182057">
    <property type="component" value="Unassembled WGS sequence"/>
</dbReference>
<evidence type="ECO:0000256" key="4">
    <source>
        <dbReference type="RuleBase" id="RU000481"/>
    </source>
</evidence>
<name>A0A1D3UNA5_TANFO</name>
<dbReference type="PANTHER" id="PTHR42832:SF3">
    <property type="entry name" value="L-GLUTAMINE--4-(METHYLSULFANYL)-2-OXOBUTANOATE AMINOTRANSFERASE"/>
    <property type="match status" value="1"/>
</dbReference>
<organism evidence="6 7">
    <name type="scientific">Tannerella forsythia</name>
    <name type="common">Bacteroides forsythus</name>
    <dbReference type="NCBI Taxonomy" id="28112"/>
    <lineage>
        <taxon>Bacteria</taxon>
        <taxon>Pseudomonadati</taxon>
        <taxon>Bacteroidota</taxon>
        <taxon>Bacteroidia</taxon>
        <taxon>Bacteroidales</taxon>
        <taxon>Tannerellaceae</taxon>
        <taxon>Tannerella</taxon>
    </lineage>
</organism>
<dbReference type="GO" id="GO:0008483">
    <property type="term" value="F:transaminase activity"/>
    <property type="evidence" value="ECO:0007669"/>
    <property type="project" value="UniProtKB-KW"/>
</dbReference>
<dbReference type="Gene3D" id="3.90.1150.10">
    <property type="entry name" value="Aspartate Aminotransferase, domain 1"/>
    <property type="match status" value="1"/>
</dbReference>
<dbReference type="InterPro" id="IPR050881">
    <property type="entry name" value="LL-DAP_aminotransferase"/>
</dbReference>
<dbReference type="EMBL" id="FMMM01000054">
    <property type="protein sequence ID" value="SCQ21629.1"/>
    <property type="molecule type" value="Genomic_DNA"/>
</dbReference>
<comment type="cofactor">
    <cofactor evidence="1 4">
        <name>pyridoxal 5'-phosphate</name>
        <dbReference type="ChEBI" id="CHEBI:597326"/>
    </cofactor>
</comment>
<dbReference type="InterPro" id="IPR004839">
    <property type="entry name" value="Aminotransferase_I/II_large"/>
</dbReference>
<evidence type="ECO:0000313" key="7">
    <source>
        <dbReference type="Proteomes" id="UP000182057"/>
    </source>
</evidence>
<dbReference type="CDD" id="cd00609">
    <property type="entry name" value="AAT_like"/>
    <property type="match status" value="1"/>
</dbReference>
<proteinExistence type="inferred from homology"/>
<comment type="similarity">
    <text evidence="4">Belongs to the class-I pyridoxal-phosphate-dependent aminotransferase family.</text>
</comment>
<dbReference type="InterPro" id="IPR015422">
    <property type="entry name" value="PyrdxlP-dep_Trfase_small"/>
</dbReference>
<reference evidence="6 7" key="1">
    <citation type="submission" date="2016-09" db="EMBL/GenBank/DDBJ databases">
        <authorList>
            <person name="Capua I."/>
            <person name="De Benedictis P."/>
            <person name="Joannis T."/>
            <person name="Lombin L.H."/>
            <person name="Cattoli G."/>
        </authorList>
    </citation>
    <scope>NUCLEOTIDE SEQUENCE [LARGE SCALE GENOMIC DNA]</scope>
    <source>
        <strain evidence="6 7">UB20</strain>
    </source>
</reference>
<evidence type="ECO:0000256" key="1">
    <source>
        <dbReference type="ARBA" id="ARBA00001933"/>
    </source>
</evidence>
<dbReference type="GO" id="GO:0030170">
    <property type="term" value="F:pyridoxal phosphate binding"/>
    <property type="evidence" value="ECO:0007669"/>
    <property type="project" value="InterPro"/>
</dbReference>
<dbReference type="AlphaFoldDB" id="A0A1D3UNA5"/>
<accession>A0A1D3UNA5</accession>
<evidence type="ECO:0000256" key="3">
    <source>
        <dbReference type="ARBA" id="ARBA00022679"/>
    </source>
</evidence>
<dbReference type="EC" id="2.6.1.-" evidence="4"/>